<keyword evidence="2" id="KW-1185">Reference proteome</keyword>
<gene>
    <name evidence="1" type="ORF">EST38_g7506</name>
</gene>
<dbReference type="SUPFAM" id="SSF81383">
    <property type="entry name" value="F-box domain"/>
    <property type="match status" value="1"/>
</dbReference>
<reference evidence="1 2" key="1">
    <citation type="submission" date="2019-01" db="EMBL/GenBank/DDBJ databases">
        <title>Draft genome sequence of Psathyrella aberdarensis IHI B618.</title>
        <authorList>
            <person name="Buettner E."/>
            <person name="Kellner H."/>
        </authorList>
    </citation>
    <scope>NUCLEOTIDE SEQUENCE [LARGE SCALE GENOMIC DNA]</scope>
    <source>
        <strain evidence="1 2">IHI B618</strain>
    </source>
</reference>
<dbReference type="OrthoDB" id="3069231at2759"/>
<dbReference type="Proteomes" id="UP000290288">
    <property type="component" value="Unassembled WGS sequence"/>
</dbReference>
<name>A0A4V1Q3E8_9AGAR</name>
<evidence type="ECO:0000313" key="1">
    <source>
        <dbReference type="EMBL" id="RXW18338.1"/>
    </source>
</evidence>
<dbReference type="AlphaFoldDB" id="A0A4V1Q3E8"/>
<dbReference type="InterPro" id="IPR036047">
    <property type="entry name" value="F-box-like_dom_sf"/>
</dbReference>
<dbReference type="EMBL" id="SDEE01000272">
    <property type="protein sequence ID" value="RXW18338.1"/>
    <property type="molecule type" value="Genomic_DNA"/>
</dbReference>
<proteinExistence type="predicted"/>
<evidence type="ECO:0008006" key="3">
    <source>
        <dbReference type="Google" id="ProtNLM"/>
    </source>
</evidence>
<evidence type="ECO:0000313" key="2">
    <source>
        <dbReference type="Proteomes" id="UP000290288"/>
    </source>
</evidence>
<accession>A0A4V1Q3E8</accession>
<sequence length="165" mass="19151">MMAPESIPEDIIANVLSYLKDDIRTLKSCALVSRSVHIHAYKLIFSILDLRWSHRIQRLNENPRQRLNNILQLIHRKPYLKDAVKKLCLRVVLKNTDDLSPVWMFLPMLLQQPLPNLTSLTVTTSTEVEAQPKLVVNGTLQHAYKSQLQSILIDSLWPFWFVRAI</sequence>
<protein>
    <recommendedName>
        <fullName evidence="3">F-box domain-containing protein</fullName>
    </recommendedName>
</protein>
<comment type="caution">
    <text evidence="1">The sequence shown here is derived from an EMBL/GenBank/DDBJ whole genome shotgun (WGS) entry which is preliminary data.</text>
</comment>
<organism evidence="1 2">
    <name type="scientific">Candolleomyces aberdarensis</name>
    <dbReference type="NCBI Taxonomy" id="2316362"/>
    <lineage>
        <taxon>Eukaryota</taxon>
        <taxon>Fungi</taxon>
        <taxon>Dikarya</taxon>
        <taxon>Basidiomycota</taxon>
        <taxon>Agaricomycotina</taxon>
        <taxon>Agaricomycetes</taxon>
        <taxon>Agaricomycetidae</taxon>
        <taxon>Agaricales</taxon>
        <taxon>Agaricineae</taxon>
        <taxon>Psathyrellaceae</taxon>
        <taxon>Candolleomyces</taxon>
    </lineage>
</organism>